<protein>
    <submittedName>
        <fullName evidence="2">Secreted protein</fullName>
    </submittedName>
</protein>
<accession>A0A0M3I3Q2</accession>
<dbReference type="WBParaSite" id="ALUE_0001130101-mRNA-1">
    <property type="protein sequence ID" value="ALUE_0001130101-mRNA-1"/>
    <property type="gene ID" value="ALUE_0001130101"/>
</dbReference>
<keyword evidence="1" id="KW-1185">Reference proteome</keyword>
<dbReference type="Proteomes" id="UP000036681">
    <property type="component" value="Unplaced"/>
</dbReference>
<reference evidence="2" key="1">
    <citation type="submission" date="2017-02" db="UniProtKB">
        <authorList>
            <consortium name="WormBaseParasite"/>
        </authorList>
    </citation>
    <scope>IDENTIFICATION</scope>
</reference>
<evidence type="ECO:0000313" key="1">
    <source>
        <dbReference type="Proteomes" id="UP000036681"/>
    </source>
</evidence>
<organism evidence="1 2">
    <name type="scientific">Ascaris lumbricoides</name>
    <name type="common">Giant roundworm</name>
    <dbReference type="NCBI Taxonomy" id="6252"/>
    <lineage>
        <taxon>Eukaryota</taxon>
        <taxon>Metazoa</taxon>
        <taxon>Ecdysozoa</taxon>
        <taxon>Nematoda</taxon>
        <taxon>Chromadorea</taxon>
        <taxon>Rhabditida</taxon>
        <taxon>Spirurina</taxon>
        <taxon>Ascaridomorpha</taxon>
        <taxon>Ascaridoidea</taxon>
        <taxon>Ascarididae</taxon>
        <taxon>Ascaris</taxon>
    </lineage>
</organism>
<proteinExistence type="predicted"/>
<name>A0A0M3I3Q2_ASCLU</name>
<sequence>MRRGMSAGKNMPSNKSTVYCAVWLRTILCGTHRHMIALGGDWKQLLLVVPDATPKRTIHTTVELSAVWKRFHALRLT</sequence>
<evidence type="ECO:0000313" key="2">
    <source>
        <dbReference type="WBParaSite" id="ALUE_0001130101-mRNA-1"/>
    </source>
</evidence>
<dbReference type="AlphaFoldDB" id="A0A0M3I3Q2"/>